<dbReference type="PANTHER" id="PTHR21346:SF10">
    <property type="entry name" value="TRANSMEMBRANE PROTEIN"/>
    <property type="match status" value="1"/>
</dbReference>
<keyword evidence="4" id="KW-1133">Transmembrane helix</keyword>
<accession>R7QJE0</accession>
<evidence type="ECO:0000256" key="2">
    <source>
        <dbReference type="ARBA" id="ARBA00009160"/>
    </source>
</evidence>
<dbReference type="Gramene" id="CDF38219">
    <property type="protein sequence ID" value="CDF38219"/>
    <property type="gene ID" value="CHC_T00000563001"/>
</dbReference>
<evidence type="ECO:0000313" key="6">
    <source>
        <dbReference type="EMBL" id="CDF38219.1"/>
    </source>
</evidence>
<dbReference type="KEGG" id="ccp:CHC_T00000563001"/>
<dbReference type="GO" id="GO:0016020">
    <property type="term" value="C:membrane"/>
    <property type="evidence" value="ECO:0007669"/>
    <property type="project" value="UniProtKB-SubCell"/>
</dbReference>
<evidence type="ECO:0008006" key="8">
    <source>
        <dbReference type="Google" id="ProtNLM"/>
    </source>
</evidence>
<evidence type="ECO:0000256" key="1">
    <source>
        <dbReference type="ARBA" id="ARBA00004370"/>
    </source>
</evidence>
<dbReference type="Pfam" id="PF04930">
    <property type="entry name" value="FUN14"/>
    <property type="match status" value="1"/>
</dbReference>
<dbReference type="PANTHER" id="PTHR21346">
    <property type="entry name" value="FUN14 DOMAIN CONTAINING"/>
    <property type="match status" value="1"/>
</dbReference>
<protein>
    <recommendedName>
        <fullName evidence="8">FUN14 family protein</fullName>
    </recommendedName>
</protein>
<keyword evidence="5" id="KW-0472">Membrane</keyword>
<gene>
    <name evidence="6" type="ORF">CHC_T00000563001</name>
</gene>
<dbReference type="OrthoDB" id="163794at2759"/>
<evidence type="ECO:0000256" key="5">
    <source>
        <dbReference type="ARBA" id="ARBA00023136"/>
    </source>
</evidence>
<comment type="similarity">
    <text evidence="2">Belongs to the FUN14 family.</text>
</comment>
<evidence type="ECO:0000256" key="3">
    <source>
        <dbReference type="ARBA" id="ARBA00022692"/>
    </source>
</evidence>
<dbReference type="GeneID" id="17325821"/>
<dbReference type="Proteomes" id="UP000012073">
    <property type="component" value="Unassembled WGS sequence"/>
</dbReference>
<dbReference type="RefSeq" id="XP_005718104.1">
    <property type="nucleotide sequence ID" value="XM_005718047.1"/>
</dbReference>
<organism evidence="6 7">
    <name type="scientific">Chondrus crispus</name>
    <name type="common">Carrageen Irish moss</name>
    <name type="synonym">Polymorpha crispa</name>
    <dbReference type="NCBI Taxonomy" id="2769"/>
    <lineage>
        <taxon>Eukaryota</taxon>
        <taxon>Rhodophyta</taxon>
        <taxon>Florideophyceae</taxon>
        <taxon>Rhodymeniophycidae</taxon>
        <taxon>Gigartinales</taxon>
        <taxon>Gigartinaceae</taxon>
        <taxon>Chondrus</taxon>
    </lineage>
</organism>
<dbReference type="AlphaFoldDB" id="R7QJE0"/>
<name>R7QJE0_CHOCR</name>
<comment type="subcellular location">
    <subcellularLocation>
        <location evidence="1">Membrane</location>
    </subcellularLocation>
</comment>
<sequence>MSRLLSLHFAPPPSRLPLRLATSPRRLRVSRPLCDTSAAHLSHTLRATLQSATGSQLGMGSLLGFAIGYSAKRVGQLLLVIAGMQIVAVQLMARRQWLVVDWDRVAEDLAPRIKSDRVDWMLDVVKFRVPFAGALVAGCYAGFRWT</sequence>
<keyword evidence="3" id="KW-0812">Transmembrane</keyword>
<proteinExistence type="inferred from homology"/>
<dbReference type="EMBL" id="HG001903">
    <property type="protein sequence ID" value="CDF38219.1"/>
    <property type="molecule type" value="Genomic_DNA"/>
</dbReference>
<evidence type="ECO:0000256" key="4">
    <source>
        <dbReference type="ARBA" id="ARBA00022989"/>
    </source>
</evidence>
<reference evidence="7" key="1">
    <citation type="journal article" date="2013" name="Proc. Natl. Acad. Sci. U.S.A.">
        <title>Genome structure and metabolic features in the red seaweed Chondrus crispus shed light on evolution of the Archaeplastida.</title>
        <authorList>
            <person name="Collen J."/>
            <person name="Porcel B."/>
            <person name="Carre W."/>
            <person name="Ball S.G."/>
            <person name="Chaparro C."/>
            <person name="Tonon T."/>
            <person name="Barbeyron T."/>
            <person name="Michel G."/>
            <person name="Noel B."/>
            <person name="Valentin K."/>
            <person name="Elias M."/>
            <person name="Artiguenave F."/>
            <person name="Arun A."/>
            <person name="Aury J.M."/>
            <person name="Barbosa-Neto J.F."/>
            <person name="Bothwell J.H."/>
            <person name="Bouget F.Y."/>
            <person name="Brillet L."/>
            <person name="Cabello-Hurtado F."/>
            <person name="Capella-Gutierrez S."/>
            <person name="Charrier B."/>
            <person name="Cladiere L."/>
            <person name="Cock J.M."/>
            <person name="Coelho S.M."/>
            <person name="Colleoni C."/>
            <person name="Czjzek M."/>
            <person name="Da Silva C."/>
            <person name="Delage L."/>
            <person name="Denoeud F."/>
            <person name="Deschamps P."/>
            <person name="Dittami S.M."/>
            <person name="Gabaldon T."/>
            <person name="Gachon C.M."/>
            <person name="Groisillier A."/>
            <person name="Herve C."/>
            <person name="Jabbari K."/>
            <person name="Katinka M."/>
            <person name="Kloareg B."/>
            <person name="Kowalczyk N."/>
            <person name="Labadie K."/>
            <person name="Leblanc C."/>
            <person name="Lopez P.J."/>
            <person name="McLachlan D.H."/>
            <person name="Meslet-Cladiere L."/>
            <person name="Moustafa A."/>
            <person name="Nehr Z."/>
            <person name="Nyvall Collen P."/>
            <person name="Panaud O."/>
            <person name="Partensky F."/>
            <person name="Poulain J."/>
            <person name="Rensing S.A."/>
            <person name="Rousvoal S."/>
            <person name="Samson G."/>
            <person name="Symeonidi A."/>
            <person name="Weissenbach J."/>
            <person name="Zambounis A."/>
            <person name="Wincker P."/>
            <person name="Boyen C."/>
        </authorList>
    </citation>
    <scope>NUCLEOTIDE SEQUENCE [LARGE SCALE GENOMIC DNA]</scope>
    <source>
        <strain evidence="7">cv. Stackhouse</strain>
    </source>
</reference>
<evidence type="ECO:0000313" key="7">
    <source>
        <dbReference type="Proteomes" id="UP000012073"/>
    </source>
</evidence>
<dbReference type="InterPro" id="IPR007014">
    <property type="entry name" value="FUN14"/>
</dbReference>
<keyword evidence="7" id="KW-1185">Reference proteome</keyword>